<sequence>MQEVNHCVVPLPVFGFYLSSDVLAPYLLETDPIGWEALKYALVRDSKYHGVAFEVSLDLTFVKKGAEYVRTVYEARGAEGLVRLTVFEYNDNELRWDEVYTGRLDLTAYQSLPVGVSAPLREGGMAQKLLSLDDVAVDVLKTTTLGGSNLSATLPLSVLMHSQQLLLRYRTTQPSPAPPALPTFITNQTDERTSVIYFGLTDPQAVDEFKLGQLPTGVFIGQQPTAAVPFFTSPGSGRYRFEVDLVHDLEIARTGNGNGDFDAVDVDYYFRAEGYPQVLLASVRATNVEGGYNNRYVTLQHIESYDLVEGSKVYCYAHLFVHDINGGILGVRFEVKDQILPGGVFNFEAATSTSPTPAAGLLVHEAFSRVVSLTTDQPNAFYSDYYGRPDAVPAASQDGPGAARLVTCAYWLRGFPLPTDPAPATGEMDARKSLFLSFRSLYDSLDAVDCIGVGLEERNGRTVVRVEPRAYFYPASVSLALGPVTELKKVAAPEYLYSTVQLGFQQWKSGSQNGLREFNAPRTWVLPLTQNKNAYTAISTLAAAGYLIEETRRDRYAQSPDAEGKDDSQNFLICLRRTAGGGWATERNEAFAQAQGVLSPETTYNLRLSPGRSLRRHGAWLRAGLRREPNAVLQRGVVEANDQLLTRLTTETRPINEALDVPAAELPGPYFHAETYRFTARLRFAQVQALRRAPYGRISFLDNQGQRLSGYLLRLDYSPAQRLAEFTLLRAS</sequence>
<accession>A0ABP8JNM0</accession>
<proteinExistence type="predicted"/>
<gene>
    <name evidence="1" type="ORF">GCM10023186_45360</name>
</gene>
<dbReference type="EMBL" id="BAABHA010000015">
    <property type="protein sequence ID" value="GAA4393622.1"/>
    <property type="molecule type" value="Genomic_DNA"/>
</dbReference>
<organism evidence="1 2">
    <name type="scientific">Hymenobacter koreensis</name>
    <dbReference type="NCBI Taxonomy" id="1084523"/>
    <lineage>
        <taxon>Bacteria</taxon>
        <taxon>Pseudomonadati</taxon>
        <taxon>Bacteroidota</taxon>
        <taxon>Cytophagia</taxon>
        <taxon>Cytophagales</taxon>
        <taxon>Hymenobacteraceae</taxon>
        <taxon>Hymenobacter</taxon>
    </lineage>
</organism>
<evidence type="ECO:0000313" key="1">
    <source>
        <dbReference type="EMBL" id="GAA4393622.1"/>
    </source>
</evidence>
<reference evidence="2" key="1">
    <citation type="journal article" date="2019" name="Int. J. Syst. Evol. Microbiol.">
        <title>The Global Catalogue of Microorganisms (GCM) 10K type strain sequencing project: providing services to taxonomists for standard genome sequencing and annotation.</title>
        <authorList>
            <consortium name="The Broad Institute Genomics Platform"/>
            <consortium name="The Broad Institute Genome Sequencing Center for Infectious Disease"/>
            <person name="Wu L."/>
            <person name="Ma J."/>
        </authorList>
    </citation>
    <scope>NUCLEOTIDE SEQUENCE [LARGE SCALE GENOMIC DNA]</scope>
    <source>
        <strain evidence="2">JCM 17924</strain>
    </source>
</reference>
<name>A0ABP8JNM0_9BACT</name>
<dbReference type="RefSeq" id="WP_345228031.1">
    <property type="nucleotide sequence ID" value="NZ_BAABHA010000015.1"/>
</dbReference>
<protein>
    <submittedName>
        <fullName evidence="1">Uncharacterized protein</fullName>
    </submittedName>
</protein>
<evidence type="ECO:0000313" key="2">
    <source>
        <dbReference type="Proteomes" id="UP001500454"/>
    </source>
</evidence>
<comment type="caution">
    <text evidence="1">The sequence shown here is derived from an EMBL/GenBank/DDBJ whole genome shotgun (WGS) entry which is preliminary data.</text>
</comment>
<dbReference type="Proteomes" id="UP001500454">
    <property type="component" value="Unassembled WGS sequence"/>
</dbReference>
<keyword evidence="2" id="KW-1185">Reference proteome</keyword>